<dbReference type="GO" id="GO:0005506">
    <property type="term" value="F:iron ion binding"/>
    <property type="evidence" value="ECO:0007669"/>
    <property type="project" value="InterPro"/>
</dbReference>
<evidence type="ECO:0000256" key="1">
    <source>
        <dbReference type="ARBA" id="ARBA00001971"/>
    </source>
</evidence>
<proteinExistence type="inferred from homology"/>
<dbReference type="AlphaFoldDB" id="I0V8H0"/>
<organism evidence="9 10">
    <name type="scientific">Saccharomonospora xinjiangensis XJ-54</name>
    <dbReference type="NCBI Taxonomy" id="882086"/>
    <lineage>
        <taxon>Bacteria</taxon>
        <taxon>Bacillati</taxon>
        <taxon>Actinomycetota</taxon>
        <taxon>Actinomycetes</taxon>
        <taxon>Pseudonocardiales</taxon>
        <taxon>Pseudonocardiaceae</taxon>
        <taxon>Saccharomonospora</taxon>
    </lineage>
</organism>
<dbReference type="PANTHER" id="PTHR46696:SF5">
    <property type="entry name" value="CYTOCHROME P450 BJ-1"/>
    <property type="match status" value="1"/>
</dbReference>
<keyword evidence="7 8" id="KW-0503">Monooxygenase</keyword>
<dbReference type="eggNOG" id="COG2124">
    <property type="taxonomic scope" value="Bacteria"/>
</dbReference>
<evidence type="ECO:0000313" key="10">
    <source>
        <dbReference type="Proteomes" id="UP000004691"/>
    </source>
</evidence>
<dbReference type="GO" id="GO:0016705">
    <property type="term" value="F:oxidoreductase activity, acting on paired donors, with incorporation or reduction of molecular oxygen"/>
    <property type="evidence" value="ECO:0007669"/>
    <property type="project" value="InterPro"/>
</dbReference>
<evidence type="ECO:0000256" key="2">
    <source>
        <dbReference type="ARBA" id="ARBA00010617"/>
    </source>
</evidence>
<evidence type="ECO:0000256" key="6">
    <source>
        <dbReference type="ARBA" id="ARBA00023004"/>
    </source>
</evidence>
<evidence type="ECO:0000256" key="3">
    <source>
        <dbReference type="ARBA" id="ARBA00022617"/>
    </source>
</evidence>
<dbReference type="Gene3D" id="1.10.630.10">
    <property type="entry name" value="Cytochrome P450"/>
    <property type="match status" value="1"/>
</dbReference>
<dbReference type="PANTHER" id="PTHR46696">
    <property type="entry name" value="P450, PUTATIVE (EUROFUNG)-RELATED"/>
    <property type="match status" value="1"/>
</dbReference>
<dbReference type="SUPFAM" id="SSF48264">
    <property type="entry name" value="Cytochrome P450"/>
    <property type="match status" value="1"/>
</dbReference>
<gene>
    <name evidence="9" type="ORF">SacxiDRAFT_4242</name>
</gene>
<name>I0V8H0_9PSEU</name>
<keyword evidence="3 8" id="KW-0349">Heme</keyword>
<dbReference type="InterPro" id="IPR036396">
    <property type="entry name" value="Cyt_P450_sf"/>
</dbReference>
<accession>I0V8H0</accession>
<dbReference type="Pfam" id="PF00067">
    <property type="entry name" value="p450"/>
    <property type="match status" value="1"/>
</dbReference>
<dbReference type="STRING" id="882086.SacxiDRAFT_4242"/>
<dbReference type="InterPro" id="IPR001128">
    <property type="entry name" value="Cyt_P450"/>
</dbReference>
<sequence>METAATLPFEREHPLRMPARLRELQSRGPVHLVLTPVGDPAWLVTDYAEVKRLLASDKIGRSHPDPANAARIGESALVSGPLGDYETEEADSARTRALLQPHFSPKRIRELKVRVEALTTELMDTLAAAPHPVDLIETLALPLPILVVCELLGVPYDDREEFRSWIHAVADVTDRPASERALGELVAYGQRLVARKHREPGDDITSRLCATDGVDDDEVALLTMALLFAGFETTSVHIGLGMLLFLVNTDQWERITAEPARVTQAVDELIRATPGPAGGDIPRYAREDIRIGGVTIRKGDLVLLDNGAANRDPAAFPDPDRFDVARQAGGHLSFGHGRHYCIGAPLAKVELEVVFAQLASRFPGIRLAVPVDDLRMRHNTQTGGLLELPVTW</sequence>
<dbReference type="PRINTS" id="PR00359">
    <property type="entry name" value="BP450"/>
</dbReference>
<keyword evidence="6 8" id="KW-0408">Iron</keyword>
<dbReference type="InterPro" id="IPR002397">
    <property type="entry name" value="Cyt_P450_B"/>
</dbReference>
<keyword evidence="5 8" id="KW-0560">Oxidoreductase</keyword>
<dbReference type="GO" id="GO:0020037">
    <property type="term" value="F:heme binding"/>
    <property type="evidence" value="ECO:0007669"/>
    <property type="project" value="InterPro"/>
</dbReference>
<dbReference type="GO" id="GO:0004497">
    <property type="term" value="F:monooxygenase activity"/>
    <property type="evidence" value="ECO:0007669"/>
    <property type="project" value="UniProtKB-KW"/>
</dbReference>
<comment type="cofactor">
    <cofactor evidence="1">
        <name>heme</name>
        <dbReference type="ChEBI" id="CHEBI:30413"/>
    </cofactor>
</comment>
<dbReference type="PROSITE" id="PS00086">
    <property type="entry name" value="CYTOCHROME_P450"/>
    <property type="match status" value="1"/>
</dbReference>
<dbReference type="InterPro" id="IPR017972">
    <property type="entry name" value="Cyt_P450_CS"/>
</dbReference>
<evidence type="ECO:0000256" key="7">
    <source>
        <dbReference type="ARBA" id="ARBA00023033"/>
    </source>
</evidence>
<evidence type="ECO:0000313" key="9">
    <source>
        <dbReference type="EMBL" id="EID56423.1"/>
    </source>
</evidence>
<protein>
    <submittedName>
        <fullName evidence="9">Cytochrome P450</fullName>
    </submittedName>
</protein>
<evidence type="ECO:0000256" key="4">
    <source>
        <dbReference type="ARBA" id="ARBA00022723"/>
    </source>
</evidence>
<keyword evidence="10" id="KW-1185">Reference proteome</keyword>
<evidence type="ECO:0000256" key="8">
    <source>
        <dbReference type="RuleBase" id="RU000461"/>
    </source>
</evidence>
<keyword evidence="4 8" id="KW-0479">Metal-binding</keyword>
<dbReference type="HOGENOM" id="CLU_033716_1_1_11"/>
<dbReference type="FunFam" id="1.10.630.10:FF:000018">
    <property type="entry name" value="Cytochrome P450 monooxygenase"/>
    <property type="match status" value="1"/>
</dbReference>
<reference evidence="9 10" key="1">
    <citation type="submission" date="2012-01" db="EMBL/GenBank/DDBJ databases">
        <title>Improved High-Quality Draft sequence of Saccharomonospora xinjiangensis XJ-54.</title>
        <authorList>
            <consortium name="US DOE Joint Genome Institute"/>
            <person name="Lucas S."/>
            <person name="Han J."/>
            <person name="Lapidus A."/>
            <person name="Cheng J.-F."/>
            <person name="Goodwin L."/>
            <person name="Pitluck S."/>
            <person name="Peters L."/>
            <person name="Mikhailova N."/>
            <person name="Teshima H."/>
            <person name="Detter J.C."/>
            <person name="Han C."/>
            <person name="Tapia R."/>
            <person name="Land M."/>
            <person name="Hauser L."/>
            <person name="Kyrpides N."/>
            <person name="Ivanova N."/>
            <person name="Pagani I."/>
            <person name="Brambilla E.-M."/>
            <person name="Klenk H.-P."/>
            <person name="Woyke T."/>
        </authorList>
    </citation>
    <scope>NUCLEOTIDE SEQUENCE [LARGE SCALE GENOMIC DNA]</scope>
    <source>
        <strain evidence="9 10">XJ-54</strain>
    </source>
</reference>
<comment type="similarity">
    <text evidence="2 8">Belongs to the cytochrome P450 family.</text>
</comment>
<evidence type="ECO:0000256" key="5">
    <source>
        <dbReference type="ARBA" id="ARBA00023002"/>
    </source>
</evidence>
<dbReference type="EMBL" id="JH636049">
    <property type="protein sequence ID" value="EID56423.1"/>
    <property type="molecule type" value="Genomic_DNA"/>
</dbReference>
<dbReference type="CDD" id="cd11031">
    <property type="entry name" value="Cyp158A-like"/>
    <property type="match status" value="1"/>
</dbReference>
<dbReference type="Proteomes" id="UP000004691">
    <property type="component" value="Unassembled WGS sequence"/>
</dbReference>